<gene>
    <name evidence="1" type="primary">tshb</name>
</gene>
<feature type="non-terminal residue" evidence="1">
    <location>
        <position position="45"/>
    </location>
</feature>
<feature type="non-terminal residue" evidence="1">
    <location>
        <position position="1"/>
    </location>
</feature>
<reference evidence="1" key="1">
    <citation type="journal article" date="2005" name="Mol. Biol. Evol.">
        <title>A nuclear DNA phylogenetic perspective on the evolution of echolocation and historical biogeography of extant bats (chiroptera).</title>
        <authorList>
            <person name="Eick G.N."/>
            <person name="Jacobs D.S."/>
            <person name="Matthee C.A."/>
        </authorList>
    </citation>
    <scope>NUCLEOTIDE SEQUENCE</scope>
</reference>
<accession>Q4W293</accession>
<proteinExistence type="predicted"/>
<dbReference type="AlphaFoldDB" id="Q4W293"/>
<sequence length="45" mass="5266">SGYQWQTVSSQVCSVPRCLYIWRLHVQDGRNTRVPTPCYPLFLLP</sequence>
<dbReference type="EMBL" id="AJ865689">
    <property type="protein sequence ID" value="CAI28471.1"/>
    <property type="molecule type" value="Genomic_DNA"/>
</dbReference>
<organism evidence="1">
    <name type="scientific">Genetta genetta</name>
    <name type="common">Small-spotted genet</name>
    <dbReference type="NCBI Taxonomy" id="94190"/>
    <lineage>
        <taxon>Eukaryota</taxon>
        <taxon>Metazoa</taxon>
        <taxon>Chordata</taxon>
        <taxon>Craniata</taxon>
        <taxon>Vertebrata</taxon>
        <taxon>Euteleostomi</taxon>
        <taxon>Mammalia</taxon>
        <taxon>Eutheria</taxon>
        <taxon>Laurasiatheria</taxon>
        <taxon>Carnivora</taxon>
        <taxon>Feliformia</taxon>
        <taxon>Viverridae</taxon>
        <taxon>Viverrinae</taxon>
        <taxon>Genetta</taxon>
    </lineage>
</organism>
<evidence type="ECO:0000313" key="1">
    <source>
        <dbReference type="EMBL" id="CAI28471.1"/>
    </source>
</evidence>
<protein>
    <submittedName>
        <fullName evidence="1">Putative thyrotropin beta chain</fullName>
    </submittedName>
</protein>
<name>Q4W293_GENGE</name>